<evidence type="ECO:0000313" key="3">
    <source>
        <dbReference type="EMBL" id="MBD3870738.1"/>
    </source>
</evidence>
<feature type="domain" description="MannoseP isomerase/GMP-like beta-helix" evidence="2">
    <location>
        <begin position="197"/>
        <end position="247"/>
    </location>
</feature>
<feature type="domain" description="Nucleotidyl transferase" evidence="1">
    <location>
        <begin position="9"/>
        <end position="181"/>
    </location>
</feature>
<protein>
    <submittedName>
        <fullName evidence="3">Mannose-1-phosphate guanylyltransferase</fullName>
    </submittedName>
</protein>
<evidence type="ECO:0000313" key="4">
    <source>
        <dbReference type="Proteomes" id="UP000598633"/>
    </source>
</evidence>
<reference evidence="3 4" key="1">
    <citation type="submission" date="2020-08" db="EMBL/GenBank/DDBJ databases">
        <title>Acidobacteriota in marine sediments use diverse sulfur dissimilation pathways.</title>
        <authorList>
            <person name="Wasmund K."/>
        </authorList>
    </citation>
    <scope>NUCLEOTIDE SEQUENCE [LARGE SCALE GENOMIC DNA]</scope>
    <source>
        <strain evidence="3">MAG AM3-A</strain>
    </source>
</reference>
<accession>A0A8J7CNI4</accession>
<dbReference type="GO" id="GO:0004475">
    <property type="term" value="F:mannose-1-phosphate guanylyltransferase (GTP) activity"/>
    <property type="evidence" value="ECO:0007669"/>
    <property type="project" value="TreeGrafter"/>
</dbReference>
<dbReference type="Gene3D" id="3.90.550.10">
    <property type="entry name" value="Spore Coat Polysaccharide Biosynthesis Protein SpsA, Chain A"/>
    <property type="match status" value="1"/>
</dbReference>
<dbReference type="AlphaFoldDB" id="A0A8J7CNI4"/>
<keyword evidence="3" id="KW-0548">Nucleotidyltransferase</keyword>
<dbReference type="EMBL" id="JACXWA010000085">
    <property type="protein sequence ID" value="MBD3870738.1"/>
    <property type="molecule type" value="Genomic_DNA"/>
</dbReference>
<gene>
    <name evidence="3" type="ORF">IFJ97_05195</name>
</gene>
<dbReference type="Pfam" id="PF22640">
    <property type="entry name" value="ManC_GMP_beta-helix"/>
    <property type="match status" value="1"/>
</dbReference>
<dbReference type="SUPFAM" id="SSF53448">
    <property type="entry name" value="Nucleotide-diphospho-sugar transferases"/>
    <property type="match status" value="1"/>
</dbReference>
<dbReference type="InterPro" id="IPR029044">
    <property type="entry name" value="Nucleotide-diphossugar_trans"/>
</dbReference>
<sequence>MRVLPPTPPADHVIGQEERFRSAMAAGANLVGREGGLLTFGVQPTKPETGYGYLELGQEHFRDGEWAVHHLQRFVEKPDLERAQRYLESKRFLWNAGIFAWRAVDLLDEIRRQLPELGEGLGRLAEAIGSSQANAVVAEVYPTLPATSVDFGVMEGAQKCWTVPVDFPWSDVGSWSALTEEIPGDSSGNHRRGRVYSKDSCGNVLVSTGPALSVVGISDLVVVATPDAVLVVPKDEAQRVKEVVEALREKGWDDVL</sequence>
<dbReference type="SUPFAM" id="SSF159283">
    <property type="entry name" value="Guanosine diphospho-D-mannose pyrophosphorylase/mannose-6-phosphate isomerase linker domain"/>
    <property type="match status" value="1"/>
</dbReference>
<dbReference type="PANTHER" id="PTHR46390">
    <property type="entry name" value="MANNOSE-1-PHOSPHATE GUANYLYLTRANSFERASE"/>
    <property type="match status" value="1"/>
</dbReference>
<dbReference type="PANTHER" id="PTHR46390:SF1">
    <property type="entry name" value="MANNOSE-1-PHOSPHATE GUANYLYLTRANSFERASE"/>
    <property type="match status" value="1"/>
</dbReference>
<dbReference type="InterPro" id="IPR054566">
    <property type="entry name" value="ManC/GMP-like_b-helix"/>
</dbReference>
<organism evidence="3 4">
    <name type="scientific">Candidatus Sulfomarinibacter kjeldsenii</name>
    <dbReference type="NCBI Taxonomy" id="2885994"/>
    <lineage>
        <taxon>Bacteria</taxon>
        <taxon>Pseudomonadati</taxon>
        <taxon>Acidobacteriota</taxon>
        <taxon>Thermoanaerobaculia</taxon>
        <taxon>Thermoanaerobaculales</taxon>
        <taxon>Candidatus Sulfomarinibacteraceae</taxon>
        <taxon>Candidatus Sulfomarinibacter</taxon>
    </lineage>
</organism>
<dbReference type="InterPro" id="IPR051161">
    <property type="entry name" value="Mannose-6P_isomerase_type2"/>
</dbReference>
<dbReference type="InterPro" id="IPR005835">
    <property type="entry name" value="NTP_transferase_dom"/>
</dbReference>
<name>A0A8J7CNI4_9BACT</name>
<dbReference type="Pfam" id="PF00483">
    <property type="entry name" value="NTP_transferase"/>
    <property type="match status" value="1"/>
</dbReference>
<dbReference type="Proteomes" id="UP000598633">
    <property type="component" value="Unassembled WGS sequence"/>
</dbReference>
<evidence type="ECO:0000259" key="2">
    <source>
        <dbReference type="Pfam" id="PF22640"/>
    </source>
</evidence>
<comment type="caution">
    <text evidence="3">The sequence shown here is derived from an EMBL/GenBank/DDBJ whole genome shotgun (WGS) entry which is preliminary data.</text>
</comment>
<evidence type="ECO:0000259" key="1">
    <source>
        <dbReference type="Pfam" id="PF00483"/>
    </source>
</evidence>
<proteinExistence type="predicted"/>
<keyword evidence="3" id="KW-0808">Transferase</keyword>
<dbReference type="GO" id="GO:0009298">
    <property type="term" value="P:GDP-mannose biosynthetic process"/>
    <property type="evidence" value="ECO:0007669"/>
    <property type="project" value="TreeGrafter"/>
</dbReference>